<keyword evidence="1" id="KW-0902">Two-component regulatory system</keyword>
<dbReference type="Gene3D" id="3.40.50.2300">
    <property type="match status" value="1"/>
</dbReference>
<dbReference type="EMBL" id="AYRZ02000001">
    <property type="protein sequence ID" value="PHT94330.1"/>
    <property type="molecule type" value="Genomic_DNA"/>
</dbReference>
<proteinExistence type="predicted"/>
<dbReference type="PROSITE" id="PS50110">
    <property type="entry name" value="RESPONSE_REGULATORY"/>
    <property type="match status" value="1"/>
</dbReference>
<comment type="caution">
    <text evidence="7">The sequence shown here is derived from an EMBL/GenBank/DDBJ whole genome shotgun (WGS) entry which is preliminary data.</text>
</comment>
<dbReference type="Proteomes" id="UP000222542">
    <property type="component" value="Unassembled WGS sequence"/>
</dbReference>
<name>A0A2G3AJF2_CAPAN</name>
<dbReference type="PANTHER" id="PTHR43874">
    <property type="entry name" value="TWO-COMPONENT RESPONSE REGULATOR"/>
    <property type="match status" value="1"/>
</dbReference>
<dbReference type="GO" id="GO:0000160">
    <property type="term" value="P:phosphorelay signal transduction system"/>
    <property type="evidence" value="ECO:0007669"/>
    <property type="project" value="UniProtKB-KW"/>
</dbReference>
<feature type="region of interest" description="Disordered" evidence="5">
    <location>
        <begin position="180"/>
        <end position="201"/>
    </location>
</feature>
<evidence type="ECO:0000259" key="6">
    <source>
        <dbReference type="PROSITE" id="PS50110"/>
    </source>
</evidence>
<reference evidence="7 8" key="1">
    <citation type="journal article" date="2014" name="Nat. Genet.">
        <title>Genome sequence of the hot pepper provides insights into the evolution of pungency in Capsicum species.</title>
        <authorList>
            <person name="Kim S."/>
            <person name="Park M."/>
            <person name="Yeom S.I."/>
            <person name="Kim Y.M."/>
            <person name="Lee J.M."/>
            <person name="Lee H.A."/>
            <person name="Seo E."/>
            <person name="Choi J."/>
            <person name="Cheong K."/>
            <person name="Kim K.T."/>
            <person name="Jung K."/>
            <person name="Lee G.W."/>
            <person name="Oh S.K."/>
            <person name="Bae C."/>
            <person name="Kim S.B."/>
            <person name="Lee H.Y."/>
            <person name="Kim S.Y."/>
            <person name="Kim M.S."/>
            <person name="Kang B.C."/>
            <person name="Jo Y.D."/>
            <person name="Yang H.B."/>
            <person name="Jeong H.J."/>
            <person name="Kang W.H."/>
            <person name="Kwon J.K."/>
            <person name="Shin C."/>
            <person name="Lim J.Y."/>
            <person name="Park J.H."/>
            <person name="Huh J.H."/>
            <person name="Kim J.S."/>
            <person name="Kim B.D."/>
            <person name="Cohen O."/>
            <person name="Paran I."/>
            <person name="Suh M.C."/>
            <person name="Lee S.B."/>
            <person name="Kim Y.K."/>
            <person name="Shin Y."/>
            <person name="Noh S.J."/>
            <person name="Park J."/>
            <person name="Seo Y.S."/>
            <person name="Kwon S.Y."/>
            <person name="Kim H.A."/>
            <person name="Park J.M."/>
            <person name="Kim H.J."/>
            <person name="Choi S.B."/>
            <person name="Bosland P.W."/>
            <person name="Reeves G."/>
            <person name="Jo S.H."/>
            <person name="Lee B.W."/>
            <person name="Cho H.T."/>
            <person name="Choi H.S."/>
            <person name="Lee M.S."/>
            <person name="Yu Y."/>
            <person name="Do Choi Y."/>
            <person name="Park B.S."/>
            <person name="van Deynze A."/>
            <person name="Ashrafi H."/>
            <person name="Hill T."/>
            <person name="Kim W.T."/>
            <person name="Pai H.S."/>
            <person name="Ahn H.K."/>
            <person name="Yeam I."/>
            <person name="Giovannoni J.J."/>
            <person name="Rose J.K."/>
            <person name="Sorensen I."/>
            <person name="Lee S.J."/>
            <person name="Kim R.W."/>
            <person name="Choi I.Y."/>
            <person name="Choi B.S."/>
            <person name="Lim J.S."/>
            <person name="Lee Y.H."/>
            <person name="Choi D."/>
        </authorList>
    </citation>
    <scope>NUCLEOTIDE SEQUENCE [LARGE SCALE GENOMIC DNA]</scope>
    <source>
        <strain evidence="8">cv. CM334</strain>
    </source>
</reference>
<dbReference type="InterPro" id="IPR001789">
    <property type="entry name" value="Sig_transdc_resp-reg_receiver"/>
</dbReference>
<evidence type="ECO:0000256" key="1">
    <source>
        <dbReference type="ARBA" id="ARBA00023012"/>
    </source>
</evidence>
<evidence type="ECO:0000256" key="4">
    <source>
        <dbReference type="PROSITE-ProRule" id="PRU00169"/>
    </source>
</evidence>
<dbReference type="AlphaFoldDB" id="A0A2G3AJF2"/>
<keyword evidence="8" id="KW-1185">Reference proteome</keyword>
<evidence type="ECO:0000256" key="2">
    <source>
        <dbReference type="ARBA" id="ARBA00023015"/>
    </source>
</evidence>
<evidence type="ECO:0000313" key="7">
    <source>
        <dbReference type="EMBL" id="PHT94330.1"/>
    </source>
</evidence>
<dbReference type="SUPFAM" id="SSF52172">
    <property type="entry name" value="CheY-like"/>
    <property type="match status" value="1"/>
</dbReference>
<evidence type="ECO:0000256" key="3">
    <source>
        <dbReference type="ARBA" id="ARBA00023163"/>
    </source>
</evidence>
<dbReference type="PANTHER" id="PTHR43874:SF95">
    <property type="entry name" value="TWO-COMPONENT RESPONSE REGULATOR-LIKE APRR5"/>
    <property type="match status" value="1"/>
</dbReference>
<dbReference type="Pfam" id="PF00072">
    <property type="entry name" value="Response_reg"/>
    <property type="match status" value="1"/>
</dbReference>
<accession>A0A2G3AJF2</accession>
<feature type="non-terminal residue" evidence="7">
    <location>
        <position position="1"/>
    </location>
</feature>
<comment type="caution">
    <text evidence="4">Lacks conserved residue(s) required for the propagation of feature annotation.</text>
</comment>
<protein>
    <recommendedName>
        <fullName evidence="6">Response regulatory domain-containing protein</fullName>
    </recommendedName>
</protein>
<evidence type="ECO:0000256" key="5">
    <source>
        <dbReference type="SAM" id="MobiDB-lite"/>
    </source>
</evidence>
<keyword evidence="3" id="KW-0804">Transcription</keyword>
<organism evidence="7 8">
    <name type="scientific">Capsicum annuum</name>
    <name type="common">Capsicum pepper</name>
    <dbReference type="NCBI Taxonomy" id="4072"/>
    <lineage>
        <taxon>Eukaryota</taxon>
        <taxon>Viridiplantae</taxon>
        <taxon>Streptophyta</taxon>
        <taxon>Embryophyta</taxon>
        <taxon>Tracheophyta</taxon>
        <taxon>Spermatophyta</taxon>
        <taxon>Magnoliopsida</taxon>
        <taxon>eudicotyledons</taxon>
        <taxon>Gunneridae</taxon>
        <taxon>Pentapetalae</taxon>
        <taxon>asterids</taxon>
        <taxon>lamiids</taxon>
        <taxon>Solanales</taxon>
        <taxon>Solanaceae</taxon>
        <taxon>Solanoideae</taxon>
        <taxon>Capsiceae</taxon>
        <taxon>Capsicum</taxon>
    </lineage>
</organism>
<dbReference type="GO" id="GO:0009736">
    <property type="term" value="P:cytokinin-activated signaling pathway"/>
    <property type="evidence" value="ECO:0007669"/>
    <property type="project" value="InterPro"/>
</dbReference>
<feature type="compositionally biased region" description="Acidic residues" evidence="5">
    <location>
        <begin position="183"/>
        <end position="193"/>
    </location>
</feature>
<gene>
    <name evidence="7" type="ORF">T459_02212</name>
</gene>
<dbReference type="InterPro" id="IPR011006">
    <property type="entry name" value="CheY-like_superfamily"/>
</dbReference>
<evidence type="ECO:0000313" key="8">
    <source>
        <dbReference type="Proteomes" id="UP000222542"/>
    </source>
</evidence>
<sequence length="244" mass="27499">YKQLVLRHIVKVFHPNPSSVHRPSELLKGRPHNIDLILTEVDLPSISGYSLLTLIMEHDICKNIPVLMMSSNDSVSTVYRCMLKGSVSTVYRCMLKGAADFLVKPVKKNELNNLGQHVWRTRSASEVPRSLLMKVLHNQRLRPQLKTMLAATIPVVIRLAFRETGNALRNQVMLSSCTKPELENEEDNAEDLLESTQPNRNASLPNAAELEMELLYEASNRLRMSENDARAPIKDANAMVSFIA</sequence>
<dbReference type="InterPro" id="IPR045279">
    <property type="entry name" value="ARR-like"/>
</dbReference>
<reference evidence="7 8" key="2">
    <citation type="journal article" date="2017" name="Genome Biol.">
        <title>New reference genome sequences of hot pepper reveal the massive evolution of plant disease-resistance genes by retroduplication.</title>
        <authorList>
            <person name="Kim S."/>
            <person name="Park J."/>
            <person name="Yeom S.I."/>
            <person name="Kim Y.M."/>
            <person name="Seo E."/>
            <person name="Kim K.T."/>
            <person name="Kim M.S."/>
            <person name="Lee J.M."/>
            <person name="Cheong K."/>
            <person name="Shin H.S."/>
            <person name="Kim S.B."/>
            <person name="Han K."/>
            <person name="Lee J."/>
            <person name="Park M."/>
            <person name="Lee H.A."/>
            <person name="Lee H.Y."/>
            <person name="Lee Y."/>
            <person name="Oh S."/>
            <person name="Lee J.H."/>
            <person name="Choi E."/>
            <person name="Choi E."/>
            <person name="Lee S.E."/>
            <person name="Jeon J."/>
            <person name="Kim H."/>
            <person name="Choi G."/>
            <person name="Song H."/>
            <person name="Lee J."/>
            <person name="Lee S.C."/>
            <person name="Kwon J.K."/>
            <person name="Lee H.Y."/>
            <person name="Koo N."/>
            <person name="Hong Y."/>
            <person name="Kim R.W."/>
            <person name="Kang W.H."/>
            <person name="Huh J.H."/>
            <person name="Kang B.C."/>
            <person name="Yang T.J."/>
            <person name="Lee Y.H."/>
            <person name="Bennetzen J.L."/>
            <person name="Choi D."/>
        </authorList>
    </citation>
    <scope>NUCLEOTIDE SEQUENCE [LARGE SCALE GENOMIC DNA]</scope>
    <source>
        <strain evidence="8">cv. CM334</strain>
    </source>
</reference>
<dbReference type="Gramene" id="PHT94330">
    <property type="protein sequence ID" value="PHT94330"/>
    <property type="gene ID" value="T459_02212"/>
</dbReference>
<keyword evidence="2" id="KW-0805">Transcription regulation</keyword>
<feature type="domain" description="Response regulatory" evidence="6">
    <location>
        <begin position="1"/>
        <end position="119"/>
    </location>
</feature>